<name>A0A4P7LKG7_9BURK</name>
<dbReference type="OrthoDB" id="8558788at2"/>
<dbReference type="Proteomes" id="UP000295294">
    <property type="component" value="Plasmid unnamed2"/>
</dbReference>
<evidence type="ECO:0000313" key="1">
    <source>
        <dbReference type="EMBL" id="QBY56058.1"/>
    </source>
</evidence>
<dbReference type="AlphaFoldDB" id="A0A4P7LKG7"/>
<gene>
    <name evidence="1" type="ORF">E0W60_33935</name>
</gene>
<dbReference type="RefSeq" id="WP_135707226.1">
    <property type="nucleotide sequence ID" value="NZ_CP038637.1"/>
</dbReference>
<evidence type="ECO:0000313" key="2">
    <source>
        <dbReference type="Proteomes" id="UP000295294"/>
    </source>
</evidence>
<protein>
    <recommendedName>
        <fullName evidence="3">DUF3800 domain-containing protein</fullName>
    </recommendedName>
</protein>
<evidence type="ECO:0008006" key="3">
    <source>
        <dbReference type="Google" id="ProtNLM"/>
    </source>
</evidence>
<dbReference type="KEGG" id="cox:E0W60_33935"/>
<sequence>MADNALHLVDALHGEKAAAPAEMDPAEKKRLKLENEKKSLLASLAGGDFSDQRTRVAMILNLYPQSRNSDVVLALKYWETFNADVYNPAGILPADLFKLERIPLLARARAKIQNEYGLFQADDGVRKRRKNREEEMFAAVINDVAPTPTMNVYADETGKTAAYVIVGAVWVLNGRAVWEVTDAIEKWRKTSACAYFGARDQRFRGNVITCFGGKLIADFGGT</sequence>
<reference evidence="1 2" key="1">
    <citation type="submission" date="2019-03" db="EMBL/GenBank/DDBJ databases">
        <title>Efficiently degradation of phenoxyalkanoic acid herbicides by Cupriavidus oxalaticus strain X32.</title>
        <authorList>
            <person name="Sheng X."/>
        </authorList>
    </citation>
    <scope>NUCLEOTIDE SEQUENCE [LARGE SCALE GENOMIC DNA]</scope>
    <source>
        <strain evidence="1 2">X32</strain>
        <plasmid evidence="1 2">unnamed2</plasmid>
    </source>
</reference>
<organism evidence="1 2">
    <name type="scientific">Cupriavidus oxalaticus</name>
    <dbReference type="NCBI Taxonomy" id="96344"/>
    <lineage>
        <taxon>Bacteria</taxon>
        <taxon>Pseudomonadati</taxon>
        <taxon>Pseudomonadota</taxon>
        <taxon>Betaproteobacteria</taxon>
        <taxon>Burkholderiales</taxon>
        <taxon>Burkholderiaceae</taxon>
        <taxon>Cupriavidus</taxon>
    </lineage>
</organism>
<geneLocation type="plasmid" evidence="1">
    <name>unnamed2</name>
</geneLocation>
<accession>A0A4P7LKG7</accession>
<dbReference type="EMBL" id="CP038637">
    <property type="protein sequence ID" value="QBY56058.1"/>
    <property type="molecule type" value="Genomic_DNA"/>
</dbReference>
<keyword evidence="1" id="KW-0614">Plasmid</keyword>
<proteinExistence type="predicted"/>